<evidence type="ECO:0000313" key="2">
    <source>
        <dbReference type="Proteomes" id="UP000682266"/>
    </source>
</evidence>
<proteinExistence type="predicted"/>
<accession>A0AA41E4S9</accession>
<name>A0AA41E4S9_9BURK</name>
<organism evidence="1 2">
    <name type="scientific">Burkholderia ambifaria</name>
    <dbReference type="NCBI Taxonomy" id="152480"/>
    <lineage>
        <taxon>Bacteria</taxon>
        <taxon>Pseudomonadati</taxon>
        <taxon>Pseudomonadota</taxon>
        <taxon>Betaproteobacteria</taxon>
        <taxon>Burkholderiales</taxon>
        <taxon>Burkholderiaceae</taxon>
        <taxon>Burkholderia</taxon>
        <taxon>Burkholderia cepacia complex</taxon>
    </lineage>
</organism>
<gene>
    <name evidence="1" type="ORF">KDW93_05520</name>
</gene>
<dbReference type="Proteomes" id="UP000682266">
    <property type="component" value="Unassembled WGS sequence"/>
</dbReference>
<protein>
    <submittedName>
        <fullName evidence="1">Uncharacterized protein</fullName>
    </submittedName>
</protein>
<reference evidence="1" key="1">
    <citation type="submission" date="2021-04" db="EMBL/GenBank/DDBJ databases">
        <title>A collection of bacterial strains from the Burkholderia cepacia Research Laboratory and Repository.</title>
        <authorList>
            <person name="Lipuma J."/>
            <person name="Spilker T."/>
        </authorList>
    </citation>
    <scope>NUCLEOTIDE SEQUENCE</scope>
    <source>
        <strain evidence="1">AU36012</strain>
    </source>
</reference>
<dbReference type="AlphaFoldDB" id="A0AA41E4S9"/>
<evidence type="ECO:0000313" key="1">
    <source>
        <dbReference type="EMBL" id="MBR8128441.1"/>
    </source>
</evidence>
<comment type="caution">
    <text evidence="1">The sequence shown here is derived from an EMBL/GenBank/DDBJ whole genome shotgun (WGS) entry which is preliminary data.</text>
</comment>
<sequence length="145" mass="16034">MPVILPFSLQQRQLARRARASVLFVFLCRWARSVRGLHVSIPCRIPAARLILARPSDAKHIGGEHNTRRNLNKLAHLRRFLGGLNVEVSSGVARTAIPHFSGIPGEGGPSILDDQLGVRKYVAVSHRPGRKDRPLATRRPVFSIG</sequence>
<dbReference type="RefSeq" id="WP_175693188.1">
    <property type="nucleotide sequence ID" value="NZ_CADEQF010000014.1"/>
</dbReference>
<dbReference type="EMBL" id="JAGSVG010000003">
    <property type="protein sequence ID" value="MBR8128441.1"/>
    <property type="molecule type" value="Genomic_DNA"/>
</dbReference>